<dbReference type="PRINTS" id="PR00411">
    <property type="entry name" value="PNDRDTASEI"/>
</dbReference>
<keyword evidence="4" id="KW-0560">Oxidoreductase</keyword>
<gene>
    <name evidence="7" type="ORF">DFR24_3260</name>
</gene>
<proteinExistence type="predicted"/>
<name>A0A4R7P724_9GAMM</name>
<dbReference type="RefSeq" id="WP_133882401.1">
    <property type="nucleotide sequence ID" value="NZ_MWIN01000018.1"/>
</dbReference>
<dbReference type="PANTHER" id="PTHR43557:SF2">
    <property type="entry name" value="RIESKE DOMAIN-CONTAINING PROTEIN-RELATED"/>
    <property type="match status" value="1"/>
</dbReference>
<accession>A0A4R7P724</accession>
<keyword evidence="7" id="KW-0223">Dioxygenase</keyword>
<sequence>MSKKTFVIVGAGQAGGQAVQTLLSEGFDGRIVVVGDERHVPYERPALSKEVLLHGEPQSASALMLPAAFYEDKGVELRLSCRASAIDREHKRVVLGGGGIGYDKLLLATGSRPRALNIPGADLDGVRFLRTIDDSVALHRCMKEGARVVIVGGGFIGLEAAAAARSMGCEVTVLEMHPNLLQRIAAPHLGRLYEDLHRANGVEIRVSSVAIGMLGNSRVEHVICSDGTMIPADVVLVGVGVVPNVELARDAGLNVEDGIVVDEFGRTSDPDIFAAGDVACHTNEYVGRRVRLESWENARNQSIGAAKAMCGRGTPYCDVPWFWSDQFDVNMQMLGLPDRWDDAVVRGDRSEMKFTVFYLRQGQIVGASMVNRGGDVTPTRKMMRERRIVDPKLLTDQAHPLRRMAASA</sequence>
<dbReference type="AlphaFoldDB" id="A0A4R7P724"/>
<dbReference type="GO" id="GO:0051213">
    <property type="term" value="F:dioxygenase activity"/>
    <property type="evidence" value="ECO:0007669"/>
    <property type="project" value="UniProtKB-KW"/>
</dbReference>
<dbReference type="GO" id="GO:0005737">
    <property type="term" value="C:cytoplasm"/>
    <property type="evidence" value="ECO:0007669"/>
    <property type="project" value="TreeGrafter"/>
</dbReference>
<dbReference type="Proteomes" id="UP000295341">
    <property type="component" value="Unassembled WGS sequence"/>
</dbReference>
<dbReference type="InterPro" id="IPR028202">
    <property type="entry name" value="Reductase_C"/>
</dbReference>
<dbReference type="SUPFAM" id="SSF55424">
    <property type="entry name" value="FAD/NAD-linked reductases, dimerisation (C-terminal) domain"/>
    <property type="match status" value="1"/>
</dbReference>
<comment type="caution">
    <text evidence="7">The sequence shown here is derived from an EMBL/GenBank/DDBJ whole genome shotgun (WGS) entry which is preliminary data.</text>
</comment>
<protein>
    <submittedName>
        <fullName evidence="7">3-phenylpropionate/trans-cinnamate dioxygenase ferredoxin reductase subunit</fullName>
    </submittedName>
</protein>
<dbReference type="InterPro" id="IPR050446">
    <property type="entry name" value="FAD-oxidoreductase/Apoptosis"/>
</dbReference>
<evidence type="ECO:0000313" key="7">
    <source>
        <dbReference type="EMBL" id="TDU28880.1"/>
    </source>
</evidence>
<evidence type="ECO:0000313" key="8">
    <source>
        <dbReference type="Proteomes" id="UP000295341"/>
    </source>
</evidence>
<dbReference type="OrthoDB" id="9800167at2"/>
<reference evidence="7 8" key="1">
    <citation type="submission" date="2019-03" db="EMBL/GenBank/DDBJ databases">
        <title>Genomic Encyclopedia of Type Strains, Phase IV (KMG-IV): sequencing the most valuable type-strain genomes for metagenomic binning, comparative biology and taxonomic classification.</title>
        <authorList>
            <person name="Goeker M."/>
        </authorList>
    </citation>
    <scope>NUCLEOTIDE SEQUENCE [LARGE SCALE GENOMIC DNA]</scope>
    <source>
        <strain evidence="7 8">DSM 26377</strain>
    </source>
</reference>
<evidence type="ECO:0000259" key="6">
    <source>
        <dbReference type="Pfam" id="PF14759"/>
    </source>
</evidence>
<dbReference type="Pfam" id="PF07992">
    <property type="entry name" value="Pyr_redox_2"/>
    <property type="match status" value="1"/>
</dbReference>
<comment type="cofactor">
    <cofactor evidence="1">
        <name>FAD</name>
        <dbReference type="ChEBI" id="CHEBI:57692"/>
    </cofactor>
</comment>
<dbReference type="InterPro" id="IPR036188">
    <property type="entry name" value="FAD/NAD-bd_sf"/>
</dbReference>
<evidence type="ECO:0000256" key="2">
    <source>
        <dbReference type="ARBA" id="ARBA00022630"/>
    </source>
</evidence>
<dbReference type="Gene3D" id="3.30.390.30">
    <property type="match status" value="1"/>
</dbReference>
<feature type="domain" description="Reductase C-terminal" evidence="6">
    <location>
        <begin position="321"/>
        <end position="404"/>
    </location>
</feature>
<keyword evidence="2" id="KW-0285">Flavoprotein</keyword>
<dbReference type="PRINTS" id="PR00368">
    <property type="entry name" value="FADPNR"/>
</dbReference>
<evidence type="ECO:0000259" key="5">
    <source>
        <dbReference type="Pfam" id="PF07992"/>
    </source>
</evidence>
<evidence type="ECO:0000256" key="4">
    <source>
        <dbReference type="ARBA" id="ARBA00023002"/>
    </source>
</evidence>
<dbReference type="EMBL" id="SOBT01000009">
    <property type="protein sequence ID" value="TDU28880.1"/>
    <property type="molecule type" value="Genomic_DNA"/>
</dbReference>
<dbReference type="InterPro" id="IPR023753">
    <property type="entry name" value="FAD/NAD-binding_dom"/>
</dbReference>
<dbReference type="GO" id="GO:0016651">
    <property type="term" value="F:oxidoreductase activity, acting on NAD(P)H"/>
    <property type="evidence" value="ECO:0007669"/>
    <property type="project" value="TreeGrafter"/>
</dbReference>
<keyword evidence="8" id="KW-1185">Reference proteome</keyword>
<organism evidence="7 8">
    <name type="scientific">Panacagrimonas perspica</name>
    <dbReference type="NCBI Taxonomy" id="381431"/>
    <lineage>
        <taxon>Bacteria</taxon>
        <taxon>Pseudomonadati</taxon>
        <taxon>Pseudomonadota</taxon>
        <taxon>Gammaproteobacteria</taxon>
        <taxon>Nevskiales</taxon>
        <taxon>Nevskiaceae</taxon>
        <taxon>Panacagrimonas</taxon>
    </lineage>
</organism>
<dbReference type="PANTHER" id="PTHR43557">
    <property type="entry name" value="APOPTOSIS-INDUCING FACTOR 1"/>
    <property type="match status" value="1"/>
</dbReference>
<dbReference type="Pfam" id="PF14759">
    <property type="entry name" value="Reductase_C"/>
    <property type="match status" value="1"/>
</dbReference>
<dbReference type="InterPro" id="IPR016156">
    <property type="entry name" value="FAD/NAD-linked_Rdtase_dimer_sf"/>
</dbReference>
<evidence type="ECO:0000256" key="1">
    <source>
        <dbReference type="ARBA" id="ARBA00001974"/>
    </source>
</evidence>
<dbReference type="SUPFAM" id="SSF51905">
    <property type="entry name" value="FAD/NAD(P)-binding domain"/>
    <property type="match status" value="2"/>
</dbReference>
<evidence type="ECO:0000256" key="3">
    <source>
        <dbReference type="ARBA" id="ARBA00022827"/>
    </source>
</evidence>
<dbReference type="Gene3D" id="3.50.50.60">
    <property type="entry name" value="FAD/NAD(P)-binding domain"/>
    <property type="match status" value="2"/>
</dbReference>
<keyword evidence="3" id="KW-0274">FAD</keyword>
<feature type="domain" description="FAD/NAD(P)-binding" evidence="5">
    <location>
        <begin position="6"/>
        <end position="301"/>
    </location>
</feature>